<evidence type="ECO:0000256" key="3">
    <source>
        <dbReference type="ARBA" id="ARBA00023180"/>
    </source>
</evidence>
<reference evidence="7 8" key="1">
    <citation type="journal article" date="2020" name="IScience">
        <title>Genome Sequencing of the Endangered Kingdonia uniflora (Circaeasteraceae, Ranunculales) Reveals Potential Mechanisms of Evolutionary Specialization.</title>
        <authorList>
            <person name="Sun Y."/>
            <person name="Deng T."/>
            <person name="Zhang A."/>
            <person name="Moore M.J."/>
            <person name="Landis J.B."/>
            <person name="Lin N."/>
            <person name="Zhang H."/>
            <person name="Zhang X."/>
            <person name="Huang J."/>
            <person name="Zhang X."/>
            <person name="Sun H."/>
            <person name="Wang H."/>
        </authorList>
    </citation>
    <scope>NUCLEOTIDE SEQUENCE [LARGE SCALE GENOMIC DNA]</scope>
    <source>
        <strain evidence="7">TB1705</strain>
        <tissue evidence="7">Leaf</tissue>
    </source>
</reference>
<feature type="domain" description="Wall-associated receptor kinase galacturonan-binding" evidence="5">
    <location>
        <begin position="38"/>
        <end position="102"/>
    </location>
</feature>
<keyword evidence="3" id="KW-0325">Glycoprotein</keyword>
<dbReference type="AlphaFoldDB" id="A0A7J7MUC6"/>
<feature type="domain" description="Wall-associated receptor kinase C-terminal" evidence="6">
    <location>
        <begin position="154"/>
        <end position="248"/>
    </location>
</feature>
<accession>A0A7J7MUC6</accession>
<dbReference type="Pfam" id="PF14380">
    <property type="entry name" value="WAK_assoc"/>
    <property type="match status" value="1"/>
</dbReference>
<dbReference type="PANTHER" id="PTHR33138">
    <property type="entry name" value="OS01G0690200 PROTEIN"/>
    <property type="match status" value="1"/>
</dbReference>
<feature type="signal peptide" evidence="4">
    <location>
        <begin position="1"/>
        <end position="22"/>
    </location>
</feature>
<evidence type="ECO:0000259" key="6">
    <source>
        <dbReference type="Pfam" id="PF14380"/>
    </source>
</evidence>
<keyword evidence="2 4" id="KW-0732">Signal</keyword>
<comment type="caution">
    <text evidence="7">The sequence shown here is derived from an EMBL/GenBank/DDBJ whole genome shotgun (WGS) entry which is preliminary data.</text>
</comment>
<dbReference type="EMBL" id="JACGCM010001227">
    <property type="protein sequence ID" value="KAF6158288.1"/>
    <property type="molecule type" value="Genomic_DNA"/>
</dbReference>
<evidence type="ECO:0000259" key="5">
    <source>
        <dbReference type="Pfam" id="PF13947"/>
    </source>
</evidence>
<dbReference type="InterPro" id="IPR025287">
    <property type="entry name" value="WAK_GUB"/>
</dbReference>
<evidence type="ECO:0000256" key="2">
    <source>
        <dbReference type="ARBA" id="ARBA00022729"/>
    </source>
</evidence>
<gene>
    <name evidence="7" type="ORF">GIB67_001359</name>
</gene>
<sequence length="294" mass="33073">MGCCNIIMVEELLSLLVLTATAFLTHTALEIDSQYETCKPPDCGNGLTMSYPFWIPQQQESYCRHPNFNITCSNNNEPILRMSNDDYIIRNIFYKNQSLLVTNTGALSDICPTHLHNLTLVDTLFKFSPNHANLLFFNNCTLTPTDYFTYQIPCASNISSNSGYPFATFVHEGGLQYLNISSKQCESFVGAPVEVADGVTYEDMIKMDYPEILKKGFLLEWNASHCSECEGSGGRCGFQKNNIIYFCYDGPHPKNCNHKISSVSNASHNHNFLNKLYLNFPKLLKASSKVPQFG</sequence>
<dbReference type="GO" id="GO:0030247">
    <property type="term" value="F:polysaccharide binding"/>
    <property type="evidence" value="ECO:0007669"/>
    <property type="project" value="InterPro"/>
</dbReference>
<evidence type="ECO:0000313" key="8">
    <source>
        <dbReference type="Proteomes" id="UP000541444"/>
    </source>
</evidence>
<evidence type="ECO:0000256" key="1">
    <source>
        <dbReference type="ARBA" id="ARBA00004167"/>
    </source>
</evidence>
<feature type="chain" id="PRO_5029778207" evidence="4">
    <location>
        <begin position="23"/>
        <end position="294"/>
    </location>
</feature>
<protein>
    <submittedName>
        <fullName evidence="7">Uncharacterized protein</fullName>
    </submittedName>
</protein>
<keyword evidence="8" id="KW-1185">Reference proteome</keyword>
<name>A0A7J7MUC6_9MAGN</name>
<dbReference type="Pfam" id="PF13947">
    <property type="entry name" value="GUB_WAK_bind"/>
    <property type="match status" value="1"/>
</dbReference>
<dbReference type="Proteomes" id="UP000541444">
    <property type="component" value="Unassembled WGS sequence"/>
</dbReference>
<organism evidence="7 8">
    <name type="scientific">Kingdonia uniflora</name>
    <dbReference type="NCBI Taxonomy" id="39325"/>
    <lineage>
        <taxon>Eukaryota</taxon>
        <taxon>Viridiplantae</taxon>
        <taxon>Streptophyta</taxon>
        <taxon>Embryophyta</taxon>
        <taxon>Tracheophyta</taxon>
        <taxon>Spermatophyta</taxon>
        <taxon>Magnoliopsida</taxon>
        <taxon>Ranunculales</taxon>
        <taxon>Circaeasteraceae</taxon>
        <taxon>Kingdonia</taxon>
    </lineage>
</organism>
<evidence type="ECO:0000256" key="4">
    <source>
        <dbReference type="SAM" id="SignalP"/>
    </source>
</evidence>
<dbReference type="OrthoDB" id="635050at2759"/>
<comment type="subcellular location">
    <subcellularLocation>
        <location evidence="1">Membrane</location>
        <topology evidence="1">Single-pass membrane protein</topology>
    </subcellularLocation>
</comment>
<dbReference type="GO" id="GO:0016020">
    <property type="term" value="C:membrane"/>
    <property type="evidence" value="ECO:0007669"/>
    <property type="project" value="UniProtKB-SubCell"/>
</dbReference>
<proteinExistence type="predicted"/>
<dbReference type="PANTHER" id="PTHR33138:SF75">
    <property type="entry name" value="WALL-ASSOCIATED RECEPTOR KINASE GALACTURONAN-BINDING DOMAIN-CONTAINING PROTEIN"/>
    <property type="match status" value="1"/>
</dbReference>
<evidence type="ECO:0000313" key="7">
    <source>
        <dbReference type="EMBL" id="KAF6158288.1"/>
    </source>
</evidence>
<dbReference type="InterPro" id="IPR032872">
    <property type="entry name" value="WAK_assoc_C"/>
</dbReference>